<name>A0A975PDQ1_9MICC</name>
<evidence type="ECO:0000313" key="4">
    <source>
        <dbReference type="EMBL" id="QWQ35453.1"/>
    </source>
</evidence>
<feature type="transmembrane region" description="Helical" evidence="2">
    <location>
        <begin position="221"/>
        <end position="254"/>
    </location>
</feature>
<evidence type="ECO:0000256" key="2">
    <source>
        <dbReference type="SAM" id="Phobius"/>
    </source>
</evidence>
<dbReference type="AlphaFoldDB" id="A0A975PDQ1"/>
<gene>
    <name evidence="4" type="ORF">KG104_13350</name>
</gene>
<dbReference type="InterPro" id="IPR018476">
    <property type="entry name" value="GlyceroP-diester-Pdiesterase_M"/>
</dbReference>
<dbReference type="Proteomes" id="UP000680588">
    <property type="component" value="Chromosome"/>
</dbReference>
<evidence type="ECO:0000313" key="5">
    <source>
        <dbReference type="Proteomes" id="UP000680588"/>
    </source>
</evidence>
<organism evidence="4 5">
    <name type="scientific">Arthrobacter sunyaminii</name>
    <dbReference type="NCBI Taxonomy" id="2816859"/>
    <lineage>
        <taxon>Bacteria</taxon>
        <taxon>Bacillati</taxon>
        <taxon>Actinomycetota</taxon>
        <taxon>Actinomycetes</taxon>
        <taxon>Micrococcales</taxon>
        <taxon>Micrococcaceae</taxon>
        <taxon>Arthrobacter</taxon>
    </lineage>
</organism>
<feature type="domain" description="Glycerophosphoryl diester phosphodiesterase membrane" evidence="3">
    <location>
        <begin position="261"/>
        <end position="389"/>
    </location>
</feature>
<reference evidence="4" key="1">
    <citation type="submission" date="2021-06" db="EMBL/GenBank/DDBJ databases">
        <title>Novel species in genus Arthrobacter.</title>
        <authorList>
            <person name="Zhang G."/>
        </authorList>
    </citation>
    <scope>NUCLEOTIDE SEQUENCE</scope>
    <source>
        <strain evidence="4">Zg-ZUI122</strain>
    </source>
</reference>
<evidence type="ECO:0000256" key="1">
    <source>
        <dbReference type="SAM" id="MobiDB-lite"/>
    </source>
</evidence>
<keyword evidence="2" id="KW-0472">Membrane</keyword>
<dbReference type="KEGG" id="asun:KG104_13350"/>
<dbReference type="Pfam" id="PF10110">
    <property type="entry name" value="GPDPase_memb"/>
    <property type="match status" value="1"/>
</dbReference>
<protein>
    <submittedName>
        <fullName evidence="4">Glycerophosphoryl diester phosphodiesterase membrane domain-containing protein</fullName>
    </submittedName>
</protein>
<feature type="transmembrane region" description="Helical" evidence="2">
    <location>
        <begin position="355"/>
        <end position="385"/>
    </location>
</feature>
<feature type="transmembrane region" description="Helical" evidence="2">
    <location>
        <begin position="308"/>
        <end position="335"/>
    </location>
</feature>
<feature type="compositionally biased region" description="Low complexity" evidence="1">
    <location>
        <begin position="48"/>
        <end position="69"/>
    </location>
</feature>
<feature type="transmembrane region" description="Helical" evidence="2">
    <location>
        <begin position="170"/>
        <end position="200"/>
    </location>
</feature>
<keyword evidence="2" id="KW-0812">Transmembrane</keyword>
<dbReference type="RefSeq" id="WP_207347990.1">
    <property type="nucleotide sequence ID" value="NZ_CP076456.1"/>
</dbReference>
<proteinExistence type="predicted"/>
<evidence type="ECO:0000259" key="3">
    <source>
        <dbReference type="Pfam" id="PF10110"/>
    </source>
</evidence>
<accession>A0A975PDQ1</accession>
<feature type="region of interest" description="Disordered" evidence="1">
    <location>
        <begin position="418"/>
        <end position="447"/>
    </location>
</feature>
<keyword evidence="2" id="KW-1133">Transmembrane helix</keyword>
<feature type="region of interest" description="Disordered" evidence="1">
    <location>
        <begin position="1"/>
        <end position="100"/>
    </location>
</feature>
<keyword evidence="5" id="KW-1185">Reference proteome</keyword>
<feature type="transmembrane region" description="Helical" evidence="2">
    <location>
        <begin position="260"/>
        <end position="288"/>
    </location>
</feature>
<feature type="transmembrane region" description="Helical" evidence="2">
    <location>
        <begin position="130"/>
        <end position="150"/>
    </location>
</feature>
<dbReference type="EMBL" id="CP076456">
    <property type="protein sequence ID" value="QWQ35453.1"/>
    <property type="molecule type" value="Genomic_DNA"/>
</dbReference>
<sequence>MGQDNHSGGDPREQNDDGGIPGIPPAPRPGGSPEWQPPQWNQPPQPQNPWNQPPQQNQWNQPGTQWNQPGGFPPHQPNQPWGFPGALPQGGWTPPPKPGIIPLRPLGLGELLDGAFQACRKNPAATFGTALLIQAVISLLTYLFIGSLVPDALFSPDFDDTDFESVESNAAWSVTGLSLLGVISVVGVLLLQGVLVVPLARSILNLKTGFAQTWRLCRSRLLALAGMGLLLTVAFVIGLAVFGVLVGLLVSVLGAAGVPVLILGFLALIAVFVWLGVKLAFAPAALVLEPAGIFASLRRSWQLTNRNFWRSFGILALTAILVSIISSVISVPVLLITSLAGAFGSGSGTDAGTVVALFALNAALTTFFSAIGYAFQAAVTSLLYVDLRIRREGFDLTLMKEQEIAGVTPDLVPGRHSGKPGDGFGGITPPGAGPAPYGGPPGTGYGG</sequence>